<evidence type="ECO:0008006" key="4">
    <source>
        <dbReference type="Google" id="ProtNLM"/>
    </source>
</evidence>
<dbReference type="RefSeq" id="WP_145063391.1">
    <property type="nucleotide sequence ID" value="NZ_CP036287.1"/>
</dbReference>
<sequence length="260" mass="26398" precursor="true">MHFKSTVLALSLTATAATAQVTVDVGPDPAPTGATVYASVTNDTELIMSIGGCPWRIVDGDGLVVFDADCLITEFLIGPIGTIDYGWDQRNQAGVQVPAGSYHFQVMTAVGIIDTPFTVGGVDANLFVQGTAALGTDMIGFGGREIALASPADPGAFYQVLLAGSLGGGVDLCGLTMPLAIDGLFTATLGGATIPGAFGQLDGTGQSLEPKLPIPDAPGLVGIDLYLSMLVLDPLASCPVVRSSPAFKTTIVPGPQPFGS</sequence>
<feature type="signal peptide" evidence="1">
    <location>
        <begin position="1"/>
        <end position="19"/>
    </location>
</feature>
<organism evidence="2 3">
    <name type="scientific">Engelhardtia mirabilis</name>
    <dbReference type="NCBI Taxonomy" id="2528011"/>
    <lineage>
        <taxon>Bacteria</taxon>
        <taxon>Pseudomonadati</taxon>
        <taxon>Planctomycetota</taxon>
        <taxon>Planctomycetia</taxon>
        <taxon>Planctomycetia incertae sedis</taxon>
        <taxon>Engelhardtia</taxon>
    </lineage>
</organism>
<keyword evidence="3" id="KW-1185">Reference proteome</keyword>
<reference evidence="2 3" key="1">
    <citation type="submission" date="2019-02" db="EMBL/GenBank/DDBJ databases">
        <title>Deep-cultivation of Planctomycetes and their phenomic and genomic characterization uncovers novel biology.</title>
        <authorList>
            <person name="Wiegand S."/>
            <person name="Jogler M."/>
            <person name="Boedeker C."/>
            <person name="Pinto D."/>
            <person name="Vollmers J."/>
            <person name="Rivas-Marin E."/>
            <person name="Kohn T."/>
            <person name="Peeters S.H."/>
            <person name="Heuer A."/>
            <person name="Rast P."/>
            <person name="Oberbeckmann S."/>
            <person name="Bunk B."/>
            <person name="Jeske O."/>
            <person name="Meyerdierks A."/>
            <person name="Storesund J.E."/>
            <person name="Kallscheuer N."/>
            <person name="Luecker S."/>
            <person name="Lage O.M."/>
            <person name="Pohl T."/>
            <person name="Merkel B.J."/>
            <person name="Hornburger P."/>
            <person name="Mueller R.-W."/>
            <person name="Bruemmer F."/>
            <person name="Labrenz M."/>
            <person name="Spormann A.M."/>
            <person name="Op den Camp H."/>
            <person name="Overmann J."/>
            <person name="Amann R."/>
            <person name="Jetten M.S.M."/>
            <person name="Mascher T."/>
            <person name="Medema M.H."/>
            <person name="Devos D.P."/>
            <person name="Kaster A.-K."/>
            <person name="Ovreas L."/>
            <person name="Rohde M."/>
            <person name="Galperin M.Y."/>
            <person name="Jogler C."/>
        </authorList>
    </citation>
    <scope>NUCLEOTIDE SEQUENCE [LARGE SCALE GENOMIC DNA]</scope>
    <source>
        <strain evidence="2 3">Pla133</strain>
    </source>
</reference>
<accession>A0A518BGL1</accession>
<dbReference type="KEGG" id="pbap:Pla133_11880"/>
<feature type="chain" id="PRO_5022165939" description="Secreted protein" evidence="1">
    <location>
        <begin position="20"/>
        <end position="260"/>
    </location>
</feature>
<dbReference type="EMBL" id="CP036287">
    <property type="protein sequence ID" value="QDU66122.1"/>
    <property type="molecule type" value="Genomic_DNA"/>
</dbReference>
<gene>
    <name evidence="2" type="ORF">Pla133_11880</name>
</gene>
<name>A0A518BGL1_9BACT</name>
<dbReference type="AlphaFoldDB" id="A0A518BGL1"/>
<evidence type="ECO:0000313" key="3">
    <source>
        <dbReference type="Proteomes" id="UP000316921"/>
    </source>
</evidence>
<evidence type="ECO:0000313" key="2">
    <source>
        <dbReference type="EMBL" id="QDU66122.1"/>
    </source>
</evidence>
<evidence type="ECO:0000256" key="1">
    <source>
        <dbReference type="SAM" id="SignalP"/>
    </source>
</evidence>
<keyword evidence="1" id="KW-0732">Signal</keyword>
<protein>
    <recommendedName>
        <fullName evidence="4">Secreted protein</fullName>
    </recommendedName>
</protein>
<proteinExistence type="predicted"/>
<dbReference type="Proteomes" id="UP000316921">
    <property type="component" value="Chromosome"/>
</dbReference>